<proteinExistence type="predicted"/>
<keyword evidence="3" id="KW-1185">Reference proteome</keyword>
<dbReference type="RefSeq" id="XP_024351381.1">
    <property type="nucleotide sequence ID" value="XM_024494144.1"/>
</dbReference>
<evidence type="ECO:0000313" key="3">
    <source>
        <dbReference type="Proteomes" id="UP000019149"/>
    </source>
</evidence>
<dbReference type="GeneID" id="36340610"/>
<gene>
    <name evidence="2" type="ORF">EGR_04895</name>
</gene>
<dbReference type="OrthoDB" id="10586585at2759"/>
<sequence>MHVLVVYALASHYQPDHSRSLQHAGCIGSHVAHTLRLITPLPTTHMPTATAAAGAAADNGQPAATEDVDK</sequence>
<accession>W6UFI3</accession>
<dbReference type="EMBL" id="APAU02000033">
    <property type="protein sequence ID" value="EUB60185.1"/>
    <property type="molecule type" value="Genomic_DNA"/>
</dbReference>
<dbReference type="Proteomes" id="UP000019149">
    <property type="component" value="Unassembled WGS sequence"/>
</dbReference>
<dbReference type="KEGG" id="egl:EGR_04895"/>
<dbReference type="AlphaFoldDB" id="W6UFI3"/>
<name>W6UFI3_ECHGR</name>
<organism evidence="2 3">
    <name type="scientific">Echinococcus granulosus</name>
    <name type="common">Hydatid tapeworm</name>
    <dbReference type="NCBI Taxonomy" id="6210"/>
    <lineage>
        <taxon>Eukaryota</taxon>
        <taxon>Metazoa</taxon>
        <taxon>Spiralia</taxon>
        <taxon>Lophotrochozoa</taxon>
        <taxon>Platyhelminthes</taxon>
        <taxon>Cestoda</taxon>
        <taxon>Eucestoda</taxon>
        <taxon>Cyclophyllidea</taxon>
        <taxon>Taeniidae</taxon>
        <taxon>Echinococcus</taxon>
        <taxon>Echinococcus granulosus group</taxon>
    </lineage>
</organism>
<comment type="caution">
    <text evidence="2">The sequence shown here is derived from an EMBL/GenBank/DDBJ whole genome shotgun (WGS) entry which is preliminary data.</text>
</comment>
<feature type="region of interest" description="Disordered" evidence="1">
    <location>
        <begin position="48"/>
        <end position="70"/>
    </location>
</feature>
<evidence type="ECO:0000313" key="2">
    <source>
        <dbReference type="EMBL" id="EUB60185.1"/>
    </source>
</evidence>
<reference evidence="2 3" key="1">
    <citation type="journal article" date="2013" name="Nat. Genet.">
        <title>The genome of the hydatid tapeworm Echinococcus granulosus.</title>
        <authorList>
            <person name="Zheng H."/>
            <person name="Zhang W."/>
            <person name="Zhang L."/>
            <person name="Zhang Z."/>
            <person name="Li J."/>
            <person name="Lu G."/>
            <person name="Zhu Y."/>
            <person name="Wang Y."/>
            <person name="Huang Y."/>
            <person name="Liu J."/>
            <person name="Kang H."/>
            <person name="Chen J."/>
            <person name="Wang L."/>
            <person name="Chen A."/>
            <person name="Yu S."/>
            <person name="Gao Z."/>
            <person name="Jin L."/>
            <person name="Gu W."/>
            <person name="Wang Z."/>
            <person name="Zhao L."/>
            <person name="Shi B."/>
            <person name="Wen H."/>
            <person name="Lin R."/>
            <person name="Jones M.K."/>
            <person name="Brejova B."/>
            <person name="Vinar T."/>
            <person name="Zhao G."/>
            <person name="McManus D.P."/>
            <person name="Chen Z."/>
            <person name="Zhou Y."/>
            <person name="Wang S."/>
        </authorList>
    </citation>
    <scope>NUCLEOTIDE SEQUENCE [LARGE SCALE GENOMIC DNA]</scope>
</reference>
<protein>
    <submittedName>
        <fullName evidence="2">Uncharacterized protein</fullName>
    </submittedName>
</protein>
<evidence type="ECO:0000256" key="1">
    <source>
        <dbReference type="SAM" id="MobiDB-lite"/>
    </source>
</evidence>
<dbReference type="CTD" id="36340610"/>